<dbReference type="InterPro" id="IPR000873">
    <property type="entry name" value="AMP-dep_synth/lig_dom"/>
</dbReference>
<dbReference type="Gene3D" id="3.40.50.12780">
    <property type="entry name" value="N-terminal domain of ligase-like"/>
    <property type="match status" value="1"/>
</dbReference>
<sequence>MTIYMIQDILAEAAESNPMKIGFQTENHSFTYSQILQQSIQMAEFLKSKGVRKGTHIGLHLNNEEYFIFSLFGGFLLDCVIVPIPYFSTDAEIEQMIINCDVSFCITTRMEITNNISITNIIWISYDKMSHNPTTDLLFDTINKSKDGQQLAMLLSTSGSTDKPKIVMLSHDNVVSSAISHGERIAYTHSDVFLITMPVHFSSTIVTQIISCIYLNTKFCLVMLPLMSRAMITYMRRFEISAFSCVPTMIISIVTEMERTLISPFDQIKTIVVSGAALHNETLMKASYYFPSAQFIQTYGLTEAAPRVSMMNRTDNYLSSGNTVDGVVLRIVEEIGVGQVDQKIGEIWVKGRNIMQGYYRDPLTTKQVISDGWLRTGDLGYLDENDRLHIVGRKKNIIIVGGNNVYPEEIEEGLGRIHQIEEVIVVGEKDEILGEVPVSYIKLKKGTSLVASEIRRYCQVYFSNYKIPRKFYFVDHIPKTNTGKLDRTKIKQICKKNE</sequence>
<protein>
    <submittedName>
        <fullName evidence="3">Class I adenylate-forming enzyme family protein</fullName>
    </submittedName>
</protein>
<dbReference type="Pfam" id="PF00501">
    <property type="entry name" value="AMP-binding"/>
    <property type="match status" value="1"/>
</dbReference>
<dbReference type="InterPro" id="IPR045851">
    <property type="entry name" value="AMP-bd_C_sf"/>
</dbReference>
<reference evidence="4" key="1">
    <citation type="journal article" date="2019" name="Int. J. Syst. Evol. Microbiol.">
        <title>The Global Catalogue of Microorganisms (GCM) 10K type strain sequencing project: providing services to taxonomists for standard genome sequencing and annotation.</title>
        <authorList>
            <consortium name="The Broad Institute Genomics Platform"/>
            <consortium name="The Broad Institute Genome Sequencing Center for Infectious Disease"/>
            <person name="Wu L."/>
            <person name="Ma J."/>
        </authorList>
    </citation>
    <scope>NUCLEOTIDE SEQUENCE [LARGE SCALE GENOMIC DNA]</scope>
    <source>
        <strain evidence="4">GH52</strain>
    </source>
</reference>
<evidence type="ECO:0000313" key="3">
    <source>
        <dbReference type="EMBL" id="MFD2116633.1"/>
    </source>
</evidence>
<dbReference type="PANTHER" id="PTHR43767:SF1">
    <property type="entry name" value="NONRIBOSOMAL PEPTIDE SYNTHASE PES1 (EUROFUNG)-RELATED"/>
    <property type="match status" value="1"/>
</dbReference>
<organism evidence="3 4">
    <name type="scientific">Paenibacillus yanchengensis</name>
    <dbReference type="NCBI Taxonomy" id="2035833"/>
    <lineage>
        <taxon>Bacteria</taxon>
        <taxon>Bacillati</taxon>
        <taxon>Bacillota</taxon>
        <taxon>Bacilli</taxon>
        <taxon>Bacillales</taxon>
        <taxon>Paenibacillaceae</taxon>
        <taxon>Paenibacillus</taxon>
    </lineage>
</organism>
<accession>A0ABW4YLS4</accession>
<dbReference type="Pfam" id="PF13193">
    <property type="entry name" value="AMP-binding_C"/>
    <property type="match status" value="1"/>
</dbReference>
<gene>
    <name evidence="3" type="ORF">ACFSJH_12955</name>
</gene>
<dbReference type="PANTHER" id="PTHR43767">
    <property type="entry name" value="LONG-CHAIN-FATTY-ACID--COA LIGASE"/>
    <property type="match status" value="1"/>
</dbReference>
<proteinExistence type="predicted"/>
<dbReference type="Gene3D" id="3.30.300.30">
    <property type="match status" value="1"/>
</dbReference>
<evidence type="ECO:0000259" key="1">
    <source>
        <dbReference type="Pfam" id="PF00501"/>
    </source>
</evidence>
<dbReference type="SUPFAM" id="SSF56801">
    <property type="entry name" value="Acetyl-CoA synthetase-like"/>
    <property type="match status" value="1"/>
</dbReference>
<comment type="caution">
    <text evidence="3">The sequence shown here is derived from an EMBL/GenBank/DDBJ whole genome shotgun (WGS) entry which is preliminary data.</text>
</comment>
<feature type="domain" description="AMP-dependent synthetase/ligase" evidence="1">
    <location>
        <begin position="11"/>
        <end position="359"/>
    </location>
</feature>
<dbReference type="InterPro" id="IPR042099">
    <property type="entry name" value="ANL_N_sf"/>
</dbReference>
<dbReference type="EMBL" id="JBHUHO010000031">
    <property type="protein sequence ID" value="MFD2116633.1"/>
    <property type="molecule type" value="Genomic_DNA"/>
</dbReference>
<dbReference type="Proteomes" id="UP001597362">
    <property type="component" value="Unassembled WGS sequence"/>
</dbReference>
<evidence type="ECO:0000313" key="4">
    <source>
        <dbReference type="Proteomes" id="UP001597362"/>
    </source>
</evidence>
<dbReference type="InterPro" id="IPR050237">
    <property type="entry name" value="ATP-dep_AMP-bd_enzyme"/>
</dbReference>
<dbReference type="InterPro" id="IPR025110">
    <property type="entry name" value="AMP-bd_C"/>
</dbReference>
<keyword evidence="4" id="KW-1185">Reference proteome</keyword>
<name>A0ABW4YLS4_9BACL</name>
<evidence type="ECO:0000259" key="2">
    <source>
        <dbReference type="Pfam" id="PF13193"/>
    </source>
</evidence>
<feature type="domain" description="AMP-binding enzyme C-terminal" evidence="2">
    <location>
        <begin position="409"/>
        <end position="484"/>
    </location>
</feature>
<dbReference type="RefSeq" id="WP_377773020.1">
    <property type="nucleotide sequence ID" value="NZ_JBHUHO010000031.1"/>
</dbReference>